<evidence type="ECO:0000259" key="4">
    <source>
        <dbReference type="Pfam" id="PF00905"/>
    </source>
</evidence>
<reference evidence="6 7" key="1">
    <citation type="submission" date="2017-02" db="EMBL/GenBank/DDBJ databases">
        <authorList>
            <person name="Peterson S.W."/>
        </authorList>
    </citation>
    <scope>NUCLEOTIDE SEQUENCE [LARGE SCALE GENOMIC DNA]</scope>
    <source>
        <strain evidence="6 7">B Ar 00.02</strain>
    </source>
</reference>
<dbReference type="InterPro" id="IPR001460">
    <property type="entry name" value="PCN-bd_Tpept"/>
</dbReference>
<evidence type="ECO:0000256" key="1">
    <source>
        <dbReference type="ARBA" id="ARBA00004370"/>
    </source>
</evidence>
<dbReference type="EMBL" id="FUHW01000038">
    <property type="protein sequence ID" value="SJM69458.1"/>
    <property type="molecule type" value="Genomic_DNA"/>
</dbReference>
<dbReference type="Gene3D" id="3.30.450.330">
    <property type="match status" value="1"/>
</dbReference>
<dbReference type="InterPro" id="IPR012338">
    <property type="entry name" value="Beta-lactam/transpept-like"/>
</dbReference>
<dbReference type="Pfam" id="PF00905">
    <property type="entry name" value="Transpeptidase"/>
    <property type="match status" value="1"/>
</dbReference>
<feature type="domain" description="Penicillin-binding protein transpeptidase" evidence="4">
    <location>
        <begin position="275"/>
        <end position="575"/>
    </location>
</feature>
<accession>A0A1R4GML7</accession>
<evidence type="ECO:0000256" key="2">
    <source>
        <dbReference type="ARBA" id="ARBA00007171"/>
    </source>
</evidence>
<protein>
    <submittedName>
        <fullName evidence="6">Cell division protein FtsI [Peptidoglycan synthetase]</fullName>
        <ecNumber evidence="6">2.4.1.129</ecNumber>
    </submittedName>
</protein>
<keyword evidence="6" id="KW-0132">Cell division</keyword>
<dbReference type="InterPro" id="IPR036138">
    <property type="entry name" value="PBP_dimer_sf"/>
</dbReference>
<dbReference type="PANTHER" id="PTHR30627:SF1">
    <property type="entry name" value="PEPTIDOGLYCAN D,D-TRANSPEPTIDASE FTSI"/>
    <property type="match status" value="1"/>
</dbReference>
<feature type="domain" description="Penicillin-binding protein dimerisation" evidence="5">
    <location>
        <begin position="60"/>
        <end position="229"/>
    </location>
</feature>
<evidence type="ECO:0000259" key="5">
    <source>
        <dbReference type="Pfam" id="PF03717"/>
    </source>
</evidence>
<evidence type="ECO:0000313" key="6">
    <source>
        <dbReference type="EMBL" id="SJM69458.1"/>
    </source>
</evidence>
<dbReference type="GO" id="GO:0008658">
    <property type="term" value="F:penicillin binding"/>
    <property type="evidence" value="ECO:0007669"/>
    <property type="project" value="InterPro"/>
</dbReference>
<dbReference type="SUPFAM" id="SSF56601">
    <property type="entry name" value="beta-lactamase/transpeptidase-like"/>
    <property type="match status" value="1"/>
</dbReference>
<keyword evidence="6" id="KW-0328">Glycosyltransferase</keyword>
<dbReference type="Pfam" id="PF03717">
    <property type="entry name" value="PBP_dimer"/>
    <property type="match status" value="1"/>
</dbReference>
<dbReference type="GO" id="GO:0051301">
    <property type="term" value="P:cell division"/>
    <property type="evidence" value="ECO:0007669"/>
    <property type="project" value="UniProtKB-KW"/>
</dbReference>
<evidence type="ECO:0000313" key="7">
    <source>
        <dbReference type="Proteomes" id="UP000195913"/>
    </source>
</evidence>
<dbReference type="SUPFAM" id="SSF56519">
    <property type="entry name" value="Penicillin binding protein dimerisation domain"/>
    <property type="match status" value="1"/>
</dbReference>
<comment type="subcellular location">
    <subcellularLocation>
        <location evidence="1">Membrane</location>
    </subcellularLocation>
</comment>
<dbReference type="AlphaFoldDB" id="A0A1R4GML7"/>
<dbReference type="Gene3D" id="3.90.1310.10">
    <property type="entry name" value="Penicillin-binding protein 2a (Domain 2)"/>
    <property type="match status" value="1"/>
</dbReference>
<sequence>MARPPARKSKPTEPRRLRIGLALAMVMLVLLGGRLFLVQGLDPTAAAEAATGQRIRETAQQPVRGKILDSSGKILAASFERYDLVVDQRQVKESFKRKNDQGGRDVVQTTDAVKELSDTLDIDQDTLKTSIIGDDGAKKKGYSVVAKGVTPETRNKVLKIGLPWITSQERFEREYPNGTVAGSVLGFLRSSEDGTSQTGAEGLELSQNRALAGEAGTKTFEIAADGVRIPMATLKEKPAVDGKDVKLTINSDIQWAAQEAVMAKQKQFNAEWVNAVVVEVGTGKIRALADSTTVDPADPGATDAEFRRSTTVSQAYEPGSTGKAATFAAALEEGVVKPKDHFTVGHEYTVGKETIHDSLKHQTFNMTAAGIFARSYNTGTTMVGNKLSNQQRYDWMKKFGIGQGFDIGVPVNKGIFAPPESWDRRQQYTTMFGQGYSLTSLHTARVFQAIANQGVQVEPSLIESYTDPDGTEHERKKVKSQRIISKKTSQEMRRMMETVVTDGTGYAMDIDGYRVGGKTGTGQAAGPTGKLDGYTSSFAGMAPIDDPKYLVVVTMQRPKGNWESFSVADTFKSIMSQTLNSYNVPPSTDKPNPYKVFVGKKQKYGW</sequence>
<dbReference type="Proteomes" id="UP000195913">
    <property type="component" value="Unassembled WGS sequence"/>
</dbReference>
<dbReference type="InterPro" id="IPR050515">
    <property type="entry name" value="Beta-lactam/transpept"/>
</dbReference>
<dbReference type="InterPro" id="IPR005311">
    <property type="entry name" value="PBP_dimer"/>
</dbReference>
<keyword evidence="6" id="KW-0808">Transferase</keyword>
<dbReference type="Gene3D" id="3.40.710.10">
    <property type="entry name" value="DD-peptidase/beta-lactamase superfamily"/>
    <property type="match status" value="1"/>
</dbReference>
<dbReference type="GO" id="GO:0071555">
    <property type="term" value="P:cell wall organization"/>
    <property type="evidence" value="ECO:0007669"/>
    <property type="project" value="TreeGrafter"/>
</dbReference>
<dbReference type="GO" id="GO:0005886">
    <property type="term" value="C:plasma membrane"/>
    <property type="evidence" value="ECO:0007669"/>
    <property type="project" value="TreeGrafter"/>
</dbReference>
<keyword evidence="3" id="KW-0472">Membrane</keyword>
<dbReference type="GO" id="GO:0016757">
    <property type="term" value="F:glycosyltransferase activity"/>
    <property type="evidence" value="ECO:0007669"/>
    <property type="project" value="UniProtKB-KW"/>
</dbReference>
<keyword evidence="6" id="KW-0131">Cell cycle</keyword>
<dbReference type="EC" id="2.4.1.129" evidence="6"/>
<dbReference type="PANTHER" id="PTHR30627">
    <property type="entry name" value="PEPTIDOGLYCAN D,D-TRANSPEPTIDASE"/>
    <property type="match status" value="1"/>
</dbReference>
<name>A0A1R4GML7_9MICC</name>
<organism evidence="6 7">
    <name type="scientific">Arthrobacter rhombi</name>
    <dbReference type="NCBI Taxonomy" id="71253"/>
    <lineage>
        <taxon>Bacteria</taxon>
        <taxon>Bacillati</taxon>
        <taxon>Actinomycetota</taxon>
        <taxon>Actinomycetes</taxon>
        <taxon>Micrococcales</taxon>
        <taxon>Micrococcaceae</taxon>
        <taxon>Arthrobacter</taxon>
    </lineage>
</organism>
<comment type="similarity">
    <text evidence="2">Belongs to the transpeptidase family.</text>
</comment>
<gene>
    <name evidence="6" type="ORF">FM101_11800</name>
</gene>
<evidence type="ECO:0000256" key="3">
    <source>
        <dbReference type="ARBA" id="ARBA00023136"/>
    </source>
</evidence>
<proteinExistence type="inferred from homology"/>
<dbReference type="RefSeq" id="WP_086999777.1">
    <property type="nucleotide sequence ID" value="NZ_FUHW01000038.1"/>
</dbReference>
<keyword evidence="7" id="KW-1185">Reference proteome</keyword>